<feature type="transmembrane region" description="Helical" evidence="2">
    <location>
        <begin position="21"/>
        <end position="41"/>
    </location>
</feature>
<dbReference type="KEGG" id="eiv:EIN_164970"/>
<accession>A0A0A1U4A9</accession>
<evidence type="ECO:0000313" key="4">
    <source>
        <dbReference type="Proteomes" id="UP000014680"/>
    </source>
</evidence>
<keyword evidence="2" id="KW-0472">Membrane</keyword>
<keyword evidence="4" id="KW-1185">Reference proteome</keyword>
<evidence type="ECO:0000256" key="1">
    <source>
        <dbReference type="SAM" id="MobiDB-lite"/>
    </source>
</evidence>
<feature type="transmembrane region" description="Helical" evidence="2">
    <location>
        <begin position="53"/>
        <end position="77"/>
    </location>
</feature>
<organism evidence="3 4">
    <name type="scientific">Entamoeba invadens IP1</name>
    <dbReference type="NCBI Taxonomy" id="370355"/>
    <lineage>
        <taxon>Eukaryota</taxon>
        <taxon>Amoebozoa</taxon>
        <taxon>Evosea</taxon>
        <taxon>Archamoebae</taxon>
        <taxon>Mastigamoebida</taxon>
        <taxon>Entamoebidae</taxon>
        <taxon>Entamoeba</taxon>
    </lineage>
</organism>
<keyword evidence="2" id="KW-1133">Transmembrane helix</keyword>
<feature type="region of interest" description="Disordered" evidence="1">
    <location>
        <begin position="241"/>
        <end position="287"/>
    </location>
</feature>
<dbReference type="GeneID" id="14888022"/>
<dbReference type="VEuPathDB" id="AmoebaDB:EIN_164970"/>
<reference evidence="3 4" key="1">
    <citation type="submission" date="2012-10" db="EMBL/GenBank/DDBJ databases">
        <authorList>
            <person name="Zafar N."/>
            <person name="Inman J."/>
            <person name="Hall N."/>
            <person name="Lorenzi H."/>
            <person name="Caler E."/>
        </authorList>
    </citation>
    <scope>NUCLEOTIDE SEQUENCE [LARGE SCALE GENOMIC DNA]</scope>
    <source>
        <strain evidence="3 4">IP1</strain>
    </source>
</reference>
<dbReference type="OrthoDB" id="29521at2759"/>
<dbReference type="Proteomes" id="UP000014680">
    <property type="component" value="Unassembled WGS sequence"/>
</dbReference>
<gene>
    <name evidence="3" type="ORF">EIN_164970</name>
</gene>
<keyword evidence="2" id="KW-0812">Transmembrane</keyword>
<evidence type="ECO:0000313" key="3">
    <source>
        <dbReference type="EMBL" id="ELP89057.1"/>
    </source>
</evidence>
<dbReference type="AlphaFoldDB" id="A0A0A1U4A9"/>
<feature type="transmembrane region" description="Helical" evidence="2">
    <location>
        <begin position="89"/>
        <end position="112"/>
    </location>
</feature>
<feature type="transmembrane region" description="Helical" evidence="2">
    <location>
        <begin position="168"/>
        <end position="192"/>
    </location>
</feature>
<evidence type="ECO:0000256" key="2">
    <source>
        <dbReference type="SAM" id="Phobius"/>
    </source>
</evidence>
<protein>
    <submittedName>
        <fullName evidence="3">Uncharacterized protein</fullName>
    </submittedName>
</protein>
<dbReference type="RefSeq" id="XP_004255828.1">
    <property type="nucleotide sequence ID" value="XM_004255780.1"/>
</dbReference>
<proteinExistence type="predicted"/>
<name>A0A0A1U4A9_ENTIV</name>
<dbReference type="EMBL" id="KB206683">
    <property type="protein sequence ID" value="ELP89057.1"/>
    <property type="molecule type" value="Genomic_DNA"/>
</dbReference>
<sequence length="287" mass="32343">MEIIRRVVGALPTLSIKRMSDFIFLLYGVFLLLYSVYVSVFRLQSDTLPHVESLTSVVTCTMLQSVIVVTSSLFQILQRTYSDVTSVSFHSFVLIVILMVSLTHSVVIGVSIHNFNRISDTNSNIPDIEQQYSCCGWYSISTRRCKSLAGLRMDRTCYGSVGTDVWSVLPVAMGINIILIGLAIVKFGIIYFNAMNENKAEMLVNKNEDTEDAVDVVNYLQVDEIEESIFDDFGDHLKNNDVLHNETTNGKGKSESSEITAERMNSAVEEEDFILQNDTTEKRVERF</sequence>